<organism evidence="11">
    <name type="scientific">Leviviridae sp</name>
    <dbReference type="NCBI Taxonomy" id="2027243"/>
    <lineage>
        <taxon>Viruses</taxon>
        <taxon>Riboviria</taxon>
        <taxon>Orthornavirae</taxon>
        <taxon>Lenarviricota</taxon>
        <taxon>Leviviricetes</taxon>
        <taxon>Norzivirales</taxon>
        <taxon>Fiersviridae</taxon>
    </lineage>
</organism>
<evidence type="ECO:0000259" key="10">
    <source>
        <dbReference type="PROSITE" id="PS50522"/>
    </source>
</evidence>
<dbReference type="SUPFAM" id="SSF56672">
    <property type="entry name" value="DNA/RNA polymerases"/>
    <property type="match status" value="1"/>
</dbReference>
<dbReference type="InterPro" id="IPR043502">
    <property type="entry name" value="DNA/RNA_pol_sf"/>
</dbReference>
<dbReference type="PROSITE" id="PS50522">
    <property type="entry name" value="RDRP_PHAGE"/>
    <property type="match status" value="1"/>
</dbReference>
<dbReference type="EC" id="2.7.7.48" evidence="1"/>
<feature type="binding site" evidence="9">
    <location>
        <position position="355"/>
    </location>
    <ligand>
        <name>Mg(2+)</name>
        <dbReference type="ChEBI" id="CHEBI:18420"/>
        <label>2</label>
    </ligand>
</feature>
<dbReference type="GO" id="GO:0046872">
    <property type="term" value="F:metal ion binding"/>
    <property type="evidence" value="ECO:0007669"/>
    <property type="project" value="UniProtKB-KW"/>
</dbReference>
<keyword evidence="6" id="KW-0693">Viral RNA replication</keyword>
<feature type="binding site" evidence="9">
    <location>
        <position position="354"/>
    </location>
    <ligand>
        <name>Mg(2+)</name>
        <dbReference type="ChEBI" id="CHEBI:18420"/>
        <label>2</label>
    </ligand>
</feature>
<evidence type="ECO:0000313" key="11">
    <source>
        <dbReference type="EMBL" id="QDH91523.1"/>
    </source>
</evidence>
<evidence type="ECO:0000256" key="1">
    <source>
        <dbReference type="ARBA" id="ARBA00012494"/>
    </source>
</evidence>
<comment type="cofactor">
    <cofactor evidence="9">
        <name>Mg(2+)</name>
        <dbReference type="ChEBI" id="CHEBI:18420"/>
    </cofactor>
    <text evidence="9">Binds 2 Mg(2+) per subunit.</text>
</comment>
<keyword evidence="3" id="KW-0808">Transferase</keyword>
<keyword evidence="5" id="KW-0547">Nucleotide-binding</keyword>
<keyword evidence="9" id="KW-0479">Metal-binding</keyword>
<evidence type="ECO:0000256" key="6">
    <source>
        <dbReference type="ARBA" id="ARBA00022953"/>
    </source>
</evidence>
<keyword evidence="9" id="KW-0460">Magnesium</keyword>
<sequence>MSSFARVTPQARLTALSYADRVYEALDTPTSLKCHLLLKHGEHRQLVEADINPADYLDPSEFFRSYQAVKLLSKHPFLQTGIDIKRVAEEKFVWAELQCLKTNERFRNHTYVENPRASRILFRMQRKIDAILGDVPELEALDFSFGPGANYGVRGDTSVFAKISSDLECTIAMADFLPEFLGEFPGWISQDSVTARAVKGSQLTFVPKSAKTMRPICIEPLLNGLYQKGVGSFLRERLLRWGVNLRDQSVNQRLAASAERLCLSTVDFTSASDTIAYLLVQDLLPFPWFEFLDVARSPSFEYEGRWYDFQKFSSMGNAYTFELETLIFFAMACACCEELGISYSVGENLHVYGDDVIIPRGAFLLFQEMSEICGFTLNEEKSYESGIFFESCGHDFYKGYNVRPYLIKEKRLTTLHDAFYVANSVRAIQARLLLAGIASKSDTRLRIVHRLDDVYDWIVGCIPKRARLQGPIGYGDGHLHCEWDQAAPSRHQNWCGWTFKTLTVVPESISIGFSPMGYALYGTRHRRKEPRSCYAALDYASIAWFDEKAELPIDTGDRYSLRQGKERYVLTEGFCVEWSSCKTLDPTRDREVVVF</sequence>
<dbReference type="GO" id="GO:0039694">
    <property type="term" value="P:viral RNA genome replication"/>
    <property type="evidence" value="ECO:0007669"/>
    <property type="project" value="InterPro"/>
</dbReference>
<evidence type="ECO:0000256" key="7">
    <source>
        <dbReference type="ARBA" id="ARBA00030248"/>
    </source>
</evidence>
<accession>A0A514DD40</accession>
<feature type="domain" description="RdRp catalytic" evidence="10">
    <location>
        <begin position="252"/>
        <end position="386"/>
    </location>
</feature>
<feature type="binding site" evidence="9">
    <location>
        <position position="267"/>
    </location>
    <ligand>
        <name>Mg(2+)</name>
        <dbReference type="ChEBI" id="CHEBI:18420"/>
        <label>2</label>
    </ligand>
</feature>
<evidence type="ECO:0000256" key="8">
    <source>
        <dbReference type="ARBA" id="ARBA00048744"/>
    </source>
</evidence>
<evidence type="ECO:0000256" key="4">
    <source>
        <dbReference type="ARBA" id="ARBA00022695"/>
    </source>
</evidence>
<dbReference type="InterPro" id="IPR007096">
    <property type="entry name" value="RNA-dir_Rpol_cat_phage"/>
</dbReference>
<proteinExistence type="predicted"/>
<comment type="catalytic activity">
    <reaction evidence="8">
        <text>RNA(n) + a ribonucleoside 5'-triphosphate = RNA(n+1) + diphosphate</text>
        <dbReference type="Rhea" id="RHEA:21248"/>
        <dbReference type="Rhea" id="RHEA-COMP:14527"/>
        <dbReference type="Rhea" id="RHEA-COMP:17342"/>
        <dbReference type="ChEBI" id="CHEBI:33019"/>
        <dbReference type="ChEBI" id="CHEBI:61557"/>
        <dbReference type="ChEBI" id="CHEBI:140395"/>
        <dbReference type="EC" id="2.7.7.48"/>
    </reaction>
</comment>
<dbReference type="Pfam" id="PF03431">
    <property type="entry name" value="RNA_replicase_B"/>
    <property type="match status" value="1"/>
</dbReference>
<dbReference type="InterPro" id="IPR005093">
    <property type="entry name" value="RNArep_beta"/>
</dbReference>
<evidence type="ECO:0000256" key="2">
    <source>
        <dbReference type="ARBA" id="ARBA00022484"/>
    </source>
</evidence>
<gene>
    <name evidence="11" type="ORF">H4Bulk46476_000001</name>
</gene>
<evidence type="ECO:0000256" key="3">
    <source>
        <dbReference type="ARBA" id="ARBA00022679"/>
    </source>
</evidence>
<dbReference type="GO" id="GO:0003968">
    <property type="term" value="F:RNA-directed RNA polymerase activity"/>
    <property type="evidence" value="ECO:0007669"/>
    <property type="project" value="UniProtKB-KW"/>
</dbReference>
<dbReference type="EMBL" id="MN036291">
    <property type="protein sequence ID" value="QDH91523.1"/>
    <property type="molecule type" value="Genomic_RNA"/>
</dbReference>
<evidence type="ECO:0000256" key="9">
    <source>
        <dbReference type="PIRSR" id="PIRSR605093-1"/>
    </source>
</evidence>
<keyword evidence="4" id="KW-0548">Nucleotidyltransferase</keyword>
<protein>
    <recommendedName>
        <fullName evidence="1">RNA-directed RNA polymerase</fullName>
        <ecNumber evidence="1">2.7.7.48</ecNumber>
    </recommendedName>
    <alternativeName>
        <fullName evidence="7">RNA replicase beta chain</fullName>
    </alternativeName>
</protein>
<keyword evidence="2 11" id="KW-0696">RNA-directed RNA polymerase</keyword>
<name>A0A514DD40_9VIRU</name>
<evidence type="ECO:0000256" key="5">
    <source>
        <dbReference type="ARBA" id="ARBA00022741"/>
    </source>
</evidence>
<dbReference type="GO" id="GO:0000166">
    <property type="term" value="F:nucleotide binding"/>
    <property type="evidence" value="ECO:0007669"/>
    <property type="project" value="UniProtKB-KW"/>
</dbReference>
<reference evidence="11" key="1">
    <citation type="submission" date="2019-05" db="EMBL/GenBank/DDBJ databases">
        <title>Metatranscriptomic reconstruction reveals RNA viruses with the potential to shape carbon cycling in soil.</title>
        <authorList>
            <person name="Starr E.P."/>
            <person name="Nuccio E."/>
            <person name="Pett-Ridge J."/>
            <person name="Banfield J.F."/>
            <person name="Firestone M.K."/>
        </authorList>
    </citation>
    <scope>NUCLEOTIDE SEQUENCE</scope>
    <source>
        <strain evidence="11">H4_Bulk_46_scaffold_476</strain>
    </source>
</reference>